<evidence type="ECO:0000256" key="1">
    <source>
        <dbReference type="ARBA" id="ARBA00022737"/>
    </source>
</evidence>
<dbReference type="InterPro" id="IPR000551">
    <property type="entry name" value="MerR-type_HTH_dom"/>
</dbReference>
<dbReference type="SUPFAM" id="SSF46955">
    <property type="entry name" value="Putative DNA-binding domain"/>
    <property type="match status" value="1"/>
</dbReference>
<dbReference type="OrthoDB" id="2942533at2759"/>
<name>A0A9P1BE34_9DINO</name>
<proteinExistence type="predicted"/>
<keyword evidence="5" id="KW-0732">Signal</keyword>
<feature type="compositionally biased region" description="Low complexity" evidence="4">
    <location>
        <begin position="407"/>
        <end position="429"/>
    </location>
</feature>
<dbReference type="Pfam" id="PF13432">
    <property type="entry name" value="TPR_16"/>
    <property type="match status" value="2"/>
</dbReference>
<dbReference type="PROSITE" id="PS50005">
    <property type="entry name" value="TPR"/>
    <property type="match status" value="1"/>
</dbReference>
<keyword evidence="9" id="KW-0328">Glycosyltransferase</keyword>
<feature type="repeat" description="TPR" evidence="3">
    <location>
        <begin position="836"/>
        <end position="869"/>
    </location>
</feature>
<evidence type="ECO:0000256" key="3">
    <source>
        <dbReference type="PROSITE-ProRule" id="PRU00339"/>
    </source>
</evidence>
<feature type="region of interest" description="Disordered" evidence="4">
    <location>
        <begin position="407"/>
        <end position="488"/>
    </location>
</feature>
<dbReference type="InterPro" id="IPR036420">
    <property type="entry name" value="BRCT_dom_sf"/>
</dbReference>
<dbReference type="GO" id="GO:0003677">
    <property type="term" value="F:DNA binding"/>
    <property type="evidence" value="ECO:0007669"/>
    <property type="project" value="InterPro"/>
</dbReference>
<feature type="chain" id="PRO_5043269369" evidence="5">
    <location>
        <begin position="25"/>
        <end position="886"/>
    </location>
</feature>
<organism evidence="7">
    <name type="scientific">Cladocopium goreaui</name>
    <dbReference type="NCBI Taxonomy" id="2562237"/>
    <lineage>
        <taxon>Eukaryota</taxon>
        <taxon>Sar</taxon>
        <taxon>Alveolata</taxon>
        <taxon>Dinophyceae</taxon>
        <taxon>Suessiales</taxon>
        <taxon>Symbiodiniaceae</taxon>
        <taxon>Cladocopium</taxon>
    </lineage>
</organism>
<gene>
    <name evidence="7" type="ORF">C1SCF055_LOCUS348</name>
</gene>
<comment type="caution">
    <text evidence="7">The sequence shown here is derived from an EMBL/GenBank/DDBJ whole genome shotgun (WGS) entry which is preliminary data.</text>
</comment>
<dbReference type="SMART" id="SM00422">
    <property type="entry name" value="HTH_MERR"/>
    <property type="match status" value="1"/>
</dbReference>
<keyword evidence="9" id="KW-0808">Transferase</keyword>
<dbReference type="PANTHER" id="PTHR44943">
    <property type="entry name" value="CELLULOSE SYNTHASE OPERON PROTEIN C"/>
    <property type="match status" value="1"/>
</dbReference>
<dbReference type="PANTHER" id="PTHR44943:SF8">
    <property type="entry name" value="TPR REPEAT-CONTAINING PROTEIN MJ0263"/>
    <property type="match status" value="1"/>
</dbReference>
<dbReference type="Gene3D" id="3.40.50.10190">
    <property type="entry name" value="BRCT domain"/>
    <property type="match status" value="1"/>
</dbReference>
<feature type="compositionally biased region" description="Polar residues" evidence="4">
    <location>
        <begin position="710"/>
        <end position="725"/>
    </location>
</feature>
<dbReference type="InterPro" id="IPR051685">
    <property type="entry name" value="Ycf3/AcsC/BcsC/TPR_MFPF"/>
</dbReference>
<evidence type="ECO:0000259" key="6">
    <source>
        <dbReference type="PROSITE" id="PS50937"/>
    </source>
</evidence>
<evidence type="ECO:0000313" key="8">
    <source>
        <dbReference type="EMBL" id="CAL1125133.1"/>
    </source>
</evidence>
<dbReference type="AlphaFoldDB" id="A0A9P1BE34"/>
<evidence type="ECO:0000313" key="9">
    <source>
        <dbReference type="EMBL" id="CAL4759070.1"/>
    </source>
</evidence>
<dbReference type="InterPro" id="IPR009061">
    <property type="entry name" value="DNA-bd_dom_put_sf"/>
</dbReference>
<dbReference type="PROSITE" id="PS50937">
    <property type="entry name" value="HTH_MERR_2"/>
    <property type="match status" value="1"/>
</dbReference>
<dbReference type="InterPro" id="IPR019734">
    <property type="entry name" value="TPR_rpt"/>
</dbReference>
<protein>
    <submittedName>
        <fullName evidence="9">UDP-N-acetylglucosamine--peptide N-acetylglucosaminyltransferase (O-GlcNAc) (OGT)</fullName>
    </submittedName>
</protein>
<sequence>MIMKTVLSTAAFIVLFGLAPASFAVGHELCSSCDTSCATPCQTYRIETQTVYEEQPVTAYRIETEMQYEEHRVTRFRPVVETEMRERRYTVARQVAETSEREECYTVRRPVYETEMRDTSYTTMRMVCETHEREERYTTSRPVWETHERDECYTVRRQIVENHEREECYTVMRPVTTYQTNYVDQGCYENQVTCKPGKICHKLRCLPSGCTTDPVTGQTSYFRGGLSWVPVQGPPRTEVQQVWRPNIVAQQVPVTVMQPQTMVRKVPFQTCRYVDEQMVRKVPFQVCRMVCEEHVRKVPYTVQRPVYERVEQQTPVRTCRWVEEQMVRKIPVTTFRTVCEERVEQIPVRVCRMEAYEETVRVPRCVEKRVEMNYVRRVPRTIVRRVPLDPCGNDLVSPSVIVPASPAPSTLVPAQQAPPTSSTQPMSPSNEPTVAKPESEAEPSLEGGADQRPSLSDEEDDFRATGIMSSKDSQRPVCEQPTSERDPLIERRVAIVGKLAGMTRREAKQQLRAAGALPVDSLDETVDLAIVGEQDLVLSDAPAMAELFDGVAREAADEGRLEVISETELWHRLGLLDTEQGVRQLYTPAMLAELLGVSVAIVRRWHRRGLITPVREVHKLPYFDYQEVTTARRLASLLADGVPPRRLEEQLDRLGRWLPDAERSLAQLSVIVEGKHILLRQGDGLVDSGGQLRLNFDASEEAAEDDAQALSVSQEENAGASSTATEAEDFIATPSDLVEQAADFEDQGDLKTAAELYRAALAAGGPKADICFLLAEVLYRQGDIPGARERYYMAIELDEDLVEARNNLGCVLLETGETELAVAAFEGALLHHEDYADAQYHLAEALDLLGRSEEAVSHWQRFLKLAPDSPWADKARSRVEANPATS</sequence>
<dbReference type="EMBL" id="CAMXCT020000001">
    <property type="protein sequence ID" value="CAL1125133.1"/>
    <property type="molecule type" value="Genomic_DNA"/>
</dbReference>
<dbReference type="Proteomes" id="UP001152797">
    <property type="component" value="Unassembled WGS sequence"/>
</dbReference>
<dbReference type="Pfam" id="PF13411">
    <property type="entry name" value="MerR_1"/>
    <property type="match status" value="1"/>
</dbReference>
<feature type="domain" description="HTH merR-type" evidence="6">
    <location>
        <begin position="585"/>
        <end position="653"/>
    </location>
</feature>
<dbReference type="Gene3D" id="1.25.40.10">
    <property type="entry name" value="Tetratricopeptide repeat domain"/>
    <property type="match status" value="2"/>
</dbReference>
<evidence type="ECO:0000313" key="7">
    <source>
        <dbReference type="EMBL" id="CAI3971758.1"/>
    </source>
</evidence>
<reference evidence="8" key="2">
    <citation type="submission" date="2024-04" db="EMBL/GenBank/DDBJ databases">
        <authorList>
            <person name="Chen Y."/>
            <person name="Shah S."/>
            <person name="Dougan E. K."/>
            <person name="Thang M."/>
            <person name="Chan C."/>
        </authorList>
    </citation>
    <scope>NUCLEOTIDE SEQUENCE [LARGE SCALE GENOMIC DNA]</scope>
</reference>
<evidence type="ECO:0000256" key="5">
    <source>
        <dbReference type="SAM" id="SignalP"/>
    </source>
</evidence>
<dbReference type="Pfam" id="PF07639">
    <property type="entry name" value="YTV"/>
    <property type="match status" value="3"/>
</dbReference>
<reference evidence="7" key="1">
    <citation type="submission" date="2022-10" db="EMBL/GenBank/DDBJ databases">
        <authorList>
            <person name="Chen Y."/>
            <person name="Dougan E. K."/>
            <person name="Chan C."/>
            <person name="Rhodes N."/>
            <person name="Thang M."/>
        </authorList>
    </citation>
    <scope>NUCLEOTIDE SEQUENCE</scope>
</reference>
<evidence type="ECO:0000256" key="4">
    <source>
        <dbReference type="SAM" id="MobiDB-lite"/>
    </source>
</evidence>
<feature type="region of interest" description="Disordered" evidence="4">
    <location>
        <begin position="705"/>
        <end position="726"/>
    </location>
</feature>
<dbReference type="GO" id="GO:0016757">
    <property type="term" value="F:glycosyltransferase activity"/>
    <property type="evidence" value="ECO:0007669"/>
    <property type="project" value="UniProtKB-KW"/>
</dbReference>
<dbReference type="EMBL" id="CAMXCT010000001">
    <property type="protein sequence ID" value="CAI3971758.1"/>
    <property type="molecule type" value="Genomic_DNA"/>
</dbReference>
<dbReference type="SMART" id="SM00028">
    <property type="entry name" value="TPR"/>
    <property type="match status" value="4"/>
</dbReference>
<keyword evidence="10" id="KW-1185">Reference proteome</keyword>
<dbReference type="GO" id="GO:0006355">
    <property type="term" value="P:regulation of DNA-templated transcription"/>
    <property type="evidence" value="ECO:0007669"/>
    <property type="project" value="InterPro"/>
</dbReference>
<accession>A0A9P1BE34</accession>
<evidence type="ECO:0000256" key="2">
    <source>
        <dbReference type="ARBA" id="ARBA00022803"/>
    </source>
</evidence>
<dbReference type="InterPro" id="IPR011990">
    <property type="entry name" value="TPR-like_helical_dom_sf"/>
</dbReference>
<dbReference type="EMBL" id="CAMXCT030000001">
    <property type="protein sequence ID" value="CAL4759070.1"/>
    <property type="molecule type" value="Genomic_DNA"/>
</dbReference>
<dbReference type="Gene3D" id="1.10.1660.10">
    <property type="match status" value="1"/>
</dbReference>
<dbReference type="SUPFAM" id="SSF48452">
    <property type="entry name" value="TPR-like"/>
    <property type="match status" value="1"/>
</dbReference>
<evidence type="ECO:0000313" key="10">
    <source>
        <dbReference type="Proteomes" id="UP001152797"/>
    </source>
</evidence>
<feature type="signal peptide" evidence="5">
    <location>
        <begin position="1"/>
        <end position="24"/>
    </location>
</feature>
<dbReference type="InterPro" id="IPR011521">
    <property type="entry name" value="YTV"/>
</dbReference>
<keyword evidence="1" id="KW-0677">Repeat</keyword>
<keyword evidence="2 3" id="KW-0802">TPR repeat</keyword>